<accession>A0ABT8KX33</accession>
<feature type="domain" description="Outer membrane protein beta-barrel" evidence="1">
    <location>
        <begin position="107"/>
        <end position="298"/>
    </location>
</feature>
<dbReference type="SUPFAM" id="SSF56925">
    <property type="entry name" value="OMPA-like"/>
    <property type="match status" value="1"/>
</dbReference>
<comment type="caution">
    <text evidence="2">The sequence shown here is derived from an EMBL/GenBank/DDBJ whole genome shotgun (WGS) entry which is preliminary data.</text>
</comment>
<dbReference type="Pfam" id="PF13568">
    <property type="entry name" value="OMP_b-brl_2"/>
    <property type="match status" value="1"/>
</dbReference>
<dbReference type="EMBL" id="JAUJEA010000016">
    <property type="protein sequence ID" value="MDN5205329.1"/>
    <property type="molecule type" value="Genomic_DNA"/>
</dbReference>
<dbReference type="InterPro" id="IPR025665">
    <property type="entry name" value="Beta-barrel_OMP_2"/>
</dbReference>
<proteinExistence type="predicted"/>
<keyword evidence="3" id="KW-1185">Reference proteome</keyword>
<name>A0ABT8KX33_9BACT</name>
<evidence type="ECO:0000259" key="1">
    <source>
        <dbReference type="Pfam" id="PF13568"/>
    </source>
</evidence>
<reference evidence="2" key="1">
    <citation type="submission" date="2023-06" db="EMBL/GenBank/DDBJ databases">
        <title>Genomic of Parafulvivirga corallium.</title>
        <authorList>
            <person name="Wang G."/>
        </authorList>
    </citation>
    <scope>NUCLEOTIDE SEQUENCE</scope>
    <source>
        <strain evidence="2">BMA10</strain>
    </source>
</reference>
<sequence>MHHTYAQDCEVALEKAEKSYADGHLRQVPVILKDCLKKGFRRDQQERSYKLLVQTYLFLDDMEQAETYLLKLLRSNPLFTVSALDPPELVHLYNKFRTYPVFSLYAKGGLNTSHINSLNLVGVDHALFSVETSKASIGFQVGSGVDFRLFKNFDLRAEFIFSNKKFEITNPLITTSYNRDLSSHNYTTIKLKEKQFWVDIPLAIKYTLHLKKIDPFVYVGASFNYLLSANLDISRVNANPLDVETPQRPVDGPAIDLDKADLRKNMHFGMLAGVGLKYEIGTDYIFFDLRYERGFTNLRNADAPLNANNDLLFRYGYIDNDFSLESFSFSIGYARYFYDPKKLRKKKKALEKK</sequence>
<dbReference type="RefSeq" id="WP_346755351.1">
    <property type="nucleotide sequence ID" value="NZ_JAUJEA010000016.1"/>
</dbReference>
<dbReference type="InterPro" id="IPR011250">
    <property type="entry name" value="OMP/PagP_B-barrel"/>
</dbReference>
<evidence type="ECO:0000313" key="3">
    <source>
        <dbReference type="Proteomes" id="UP001172082"/>
    </source>
</evidence>
<gene>
    <name evidence="2" type="ORF">QQ008_28350</name>
</gene>
<evidence type="ECO:0000313" key="2">
    <source>
        <dbReference type="EMBL" id="MDN5205329.1"/>
    </source>
</evidence>
<dbReference type="Proteomes" id="UP001172082">
    <property type="component" value="Unassembled WGS sequence"/>
</dbReference>
<organism evidence="2 3">
    <name type="scientific">Splendidivirga corallicola</name>
    <dbReference type="NCBI Taxonomy" id="3051826"/>
    <lineage>
        <taxon>Bacteria</taxon>
        <taxon>Pseudomonadati</taxon>
        <taxon>Bacteroidota</taxon>
        <taxon>Cytophagia</taxon>
        <taxon>Cytophagales</taxon>
        <taxon>Splendidivirgaceae</taxon>
        <taxon>Splendidivirga</taxon>
    </lineage>
</organism>
<protein>
    <submittedName>
        <fullName evidence="2">Porin family protein</fullName>
    </submittedName>
</protein>